<dbReference type="GO" id="GO:0004777">
    <property type="term" value="F:succinate-semialdehyde dehydrogenase (NAD+) activity"/>
    <property type="evidence" value="ECO:0007669"/>
    <property type="project" value="TreeGrafter"/>
</dbReference>
<dbReference type="InterPro" id="IPR029510">
    <property type="entry name" value="Ald_DH_CS_GLU"/>
</dbReference>
<keyword evidence="7" id="KW-1185">Reference proteome</keyword>
<dbReference type="Proteomes" id="UP000247832">
    <property type="component" value="Unassembled WGS sequence"/>
</dbReference>
<evidence type="ECO:0000256" key="1">
    <source>
        <dbReference type="ARBA" id="ARBA00009986"/>
    </source>
</evidence>
<dbReference type="SUPFAM" id="SSF53720">
    <property type="entry name" value="ALDH-like"/>
    <property type="match status" value="1"/>
</dbReference>
<evidence type="ECO:0000313" key="7">
    <source>
        <dbReference type="Proteomes" id="UP000247832"/>
    </source>
</evidence>
<gene>
    <name evidence="6" type="ORF">CVV68_06120</name>
</gene>
<name>A0A2V5M088_9MICC</name>
<proteinExistence type="inferred from homology"/>
<dbReference type="Pfam" id="PF00171">
    <property type="entry name" value="Aldedh"/>
    <property type="match status" value="1"/>
</dbReference>
<dbReference type="InterPro" id="IPR016161">
    <property type="entry name" value="Ald_DH/histidinol_DH"/>
</dbReference>
<dbReference type="InterPro" id="IPR016163">
    <property type="entry name" value="Ald_DH_C"/>
</dbReference>
<comment type="similarity">
    <text evidence="1 4">Belongs to the aldehyde dehydrogenase family.</text>
</comment>
<dbReference type="InterPro" id="IPR016162">
    <property type="entry name" value="Ald_DH_N"/>
</dbReference>
<evidence type="ECO:0000256" key="2">
    <source>
        <dbReference type="ARBA" id="ARBA00023002"/>
    </source>
</evidence>
<feature type="domain" description="Aldehyde dehydrogenase" evidence="5">
    <location>
        <begin position="30"/>
        <end position="489"/>
    </location>
</feature>
<dbReference type="InterPro" id="IPR015590">
    <property type="entry name" value="Aldehyde_DH_dom"/>
</dbReference>
<organism evidence="6 7">
    <name type="scientific">Arthrobacter livingstonensis</name>
    <dbReference type="NCBI Taxonomy" id="670078"/>
    <lineage>
        <taxon>Bacteria</taxon>
        <taxon>Bacillati</taxon>
        <taxon>Actinomycetota</taxon>
        <taxon>Actinomycetes</taxon>
        <taxon>Micrococcales</taxon>
        <taxon>Micrococcaceae</taxon>
        <taxon>Arthrobacter</taxon>
    </lineage>
</organism>
<dbReference type="InterPro" id="IPR050740">
    <property type="entry name" value="Aldehyde_DH_Superfamily"/>
</dbReference>
<accession>A0A2V5M088</accession>
<reference evidence="6 7" key="1">
    <citation type="submission" date="2018-05" db="EMBL/GenBank/DDBJ databases">
        <title>Genetic diversity of glacier-inhabiting Cryobacterium bacteria in China and description of Cryobacterium mengkeensis sp. nov. and Arthrobacter glacialis sp. nov.</title>
        <authorList>
            <person name="Liu Q."/>
            <person name="Xin Y.-H."/>
        </authorList>
    </citation>
    <scope>NUCLEOTIDE SEQUENCE [LARGE SCALE GENOMIC DNA]</scope>
    <source>
        <strain evidence="6 7">LI2</strain>
    </source>
</reference>
<protein>
    <submittedName>
        <fullName evidence="6">NAD-dependent succinate-semialdehyde dehydrogenase</fullName>
    </submittedName>
</protein>
<dbReference type="FunFam" id="3.40.605.10:FF:000007">
    <property type="entry name" value="NAD/NADP-dependent betaine aldehyde dehydrogenase"/>
    <property type="match status" value="1"/>
</dbReference>
<dbReference type="PROSITE" id="PS00687">
    <property type="entry name" value="ALDEHYDE_DEHYDR_GLU"/>
    <property type="match status" value="1"/>
</dbReference>
<evidence type="ECO:0000256" key="3">
    <source>
        <dbReference type="PROSITE-ProRule" id="PRU10007"/>
    </source>
</evidence>
<feature type="active site" evidence="3">
    <location>
        <position position="267"/>
    </location>
</feature>
<dbReference type="FunFam" id="3.40.309.10:FF:000004">
    <property type="entry name" value="Succinate-semialdehyde dehydrogenase I"/>
    <property type="match status" value="1"/>
</dbReference>
<dbReference type="AlphaFoldDB" id="A0A2V5M088"/>
<dbReference type="GO" id="GO:0009450">
    <property type="term" value="P:gamma-aminobutyric acid catabolic process"/>
    <property type="evidence" value="ECO:0007669"/>
    <property type="project" value="TreeGrafter"/>
</dbReference>
<dbReference type="PANTHER" id="PTHR43353">
    <property type="entry name" value="SUCCINATE-SEMIALDEHYDE DEHYDROGENASE, MITOCHONDRIAL"/>
    <property type="match status" value="1"/>
</dbReference>
<dbReference type="OrthoDB" id="6882680at2"/>
<sequence length="498" mass="52364">MTVTAATELTERESALLAGVPTGLLINGEWRAAASGKTFDVEDPSTGRVLLTLADAGAEDGAAALDAAVAVQDEWAATAPRERAEILRRAFDLVTARADDFALLMTLEMGKPLAESAGEVKYGSEFLRWFSEEAVRSFGRYSGNPEGTAQILVQKKPVGPCLLITPWNFPLAMATRKIAPAIAAGCTMVLKPANLTPLTSQLFAQILLDAGLPAGVLNVIATSTAGAVTGPLIQDTRLRKLSFTGSTPVGRRLLADASNNVLRTSMELGGNAPFVVFDDADLDAAVEGAMAAKMRNMGEACTAANRFLVHESVAEEFATRFAAKMAGAAVGRGTEPETKVGPLIDAKSRDKVHSLVTDAIADGARAVVGGALVDGPGYFYQPTVLQGVEPGARILSEEIFGPVAPIVTFKNEDEAVALANDTEYGLVAYVFTRDYARGLRMANRIETGMMGLNAGVISNAAAPFGGVKQSGLGREGSLEGIEEYQYTQYIGFPNPDNA</sequence>
<evidence type="ECO:0000313" key="6">
    <source>
        <dbReference type="EMBL" id="PYI68386.1"/>
    </source>
</evidence>
<dbReference type="Gene3D" id="3.40.605.10">
    <property type="entry name" value="Aldehyde Dehydrogenase, Chain A, domain 1"/>
    <property type="match status" value="1"/>
</dbReference>
<dbReference type="PANTHER" id="PTHR43353:SF5">
    <property type="entry name" value="SUCCINATE-SEMIALDEHYDE DEHYDROGENASE, MITOCHONDRIAL"/>
    <property type="match status" value="1"/>
</dbReference>
<keyword evidence="2 4" id="KW-0560">Oxidoreductase</keyword>
<comment type="caution">
    <text evidence="6">The sequence shown here is derived from an EMBL/GenBank/DDBJ whole genome shotgun (WGS) entry which is preliminary data.</text>
</comment>
<evidence type="ECO:0000259" key="5">
    <source>
        <dbReference type="Pfam" id="PF00171"/>
    </source>
</evidence>
<dbReference type="CDD" id="cd07103">
    <property type="entry name" value="ALDH_F5_SSADH_GabD"/>
    <property type="match status" value="1"/>
</dbReference>
<evidence type="ECO:0000256" key="4">
    <source>
        <dbReference type="RuleBase" id="RU003345"/>
    </source>
</evidence>
<dbReference type="EMBL" id="QJVD01000005">
    <property type="protein sequence ID" value="PYI68386.1"/>
    <property type="molecule type" value="Genomic_DNA"/>
</dbReference>
<dbReference type="Gene3D" id="3.40.309.10">
    <property type="entry name" value="Aldehyde Dehydrogenase, Chain A, domain 2"/>
    <property type="match status" value="1"/>
</dbReference>
<dbReference type="RefSeq" id="WP_110500129.1">
    <property type="nucleotide sequence ID" value="NZ_QJVD01000005.1"/>
</dbReference>